<dbReference type="InterPro" id="IPR000734">
    <property type="entry name" value="TAG_lipase"/>
</dbReference>
<evidence type="ECO:0000313" key="2">
    <source>
        <dbReference type="Proteomes" id="UP001158576"/>
    </source>
</evidence>
<dbReference type="PANTHER" id="PTHR11610">
    <property type="entry name" value="LIPASE"/>
    <property type="match status" value="1"/>
</dbReference>
<protein>
    <submittedName>
        <fullName evidence="1">Oidioi.mRNA.OKI2018_I69.PAR.g8630.t1.cds</fullName>
    </submittedName>
</protein>
<dbReference type="Proteomes" id="UP001158576">
    <property type="component" value="Chromosome PAR"/>
</dbReference>
<dbReference type="PANTHER" id="PTHR11610:SF173">
    <property type="entry name" value="LIPASE DOMAIN-CONTAINING PROTEIN-RELATED"/>
    <property type="match status" value="1"/>
</dbReference>
<keyword evidence="2" id="KW-1185">Reference proteome</keyword>
<sequence>MRLFLFLTTVIFGNEICKKEIIKGEHCEQDFRSLGKFTTAFPWSYQADSSTREPKAHRFPCTVDSPSAQDVKMHIFNQQLNQVSNHVNFSINEDIVYLMPSDHWHRNSSTVILVHGWNARVIEKDGQLSNQGELFVNEMLKQSGDVNIVLLDWSAKANDLKYWLPATNTQVVGALLGEFIKT</sequence>
<name>A0ABN7RKW1_OIKDI</name>
<evidence type="ECO:0000313" key="1">
    <source>
        <dbReference type="EMBL" id="CAG5077107.1"/>
    </source>
</evidence>
<dbReference type="InterPro" id="IPR029058">
    <property type="entry name" value="AB_hydrolase_fold"/>
</dbReference>
<organism evidence="1 2">
    <name type="scientific">Oikopleura dioica</name>
    <name type="common">Tunicate</name>
    <dbReference type="NCBI Taxonomy" id="34765"/>
    <lineage>
        <taxon>Eukaryota</taxon>
        <taxon>Metazoa</taxon>
        <taxon>Chordata</taxon>
        <taxon>Tunicata</taxon>
        <taxon>Appendicularia</taxon>
        <taxon>Copelata</taxon>
        <taxon>Oikopleuridae</taxon>
        <taxon>Oikopleura</taxon>
    </lineage>
</organism>
<gene>
    <name evidence="1" type="ORF">OKIOD_LOCUS188</name>
</gene>
<dbReference type="Gene3D" id="3.40.50.1820">
    <property type="entry name" value="alpha/beta hydrolase"/>
    <property type="match status" value="1"/>
</dbReference>
<reference evidence="1 2" key="1">
    <citation type="submission" date="2021-04" db="EMBL/GenBank/DDBJ databases">
        <authorList>
            <person name="Bliznina A."/>
        </authorList>
    </citation>
    <scope>NUCLEOTIDE SEQUENCE [LARGE SCALE GENOMIC DNA]</scope>
</reference>
<dbReference type="EMBL" id="OU015568">
    <property type="protein sequence ID" value="CAG5077107.1"/>
    <property type="molecule type" value="Genomic_DNA"/>
</dbReference>
<accession>A0ABN7RKW1</accession>
<proteinExistence type="predicted"/>